<evidence type="ECO:0000313" key="2">
    <source>
        <dbReference type="Proteomes" id="UP000824533"/>
    </source>
</evidence>
<dbReference type="Proteomes" id="UP000824533">
    <property type="component" value="Linkage Group LG27"/>
</dbReference>
<accession>A0ACC1CGD1</accession>
<proteinExistence type="predicted"/>
<protein>
    <submittedName>
        <fullName evidence="1">Uncharacterized protein</fullName>
    </submittedName>
</protein>
<comment type="caution">
    <text evidence="1">The sequence shown here is derived from an EMBL/GenBank/DDBJ whole genome shotgun (WGS) entry which is preliminary data.</text>
</comment>
<gene>
    <name evidence="1" type="ORF">K1T71_013927</name>
</gene>
<organism evidence="1 2">
    <name type="scientific">Dendrolimus kikuchii</name>
    <dbReference type="NCBI Taxonomy" id="765133"/>
    <lineage>
        <taxon>Eukaryota</taxon>
        <taxon>Metazoa</taxon>
        <taxon>Ecdysozoa</taxon>
        <taxon>Arthropoda</taxon>
        <taxon>Hexapoda</taxon>
        <taxon>Insecta</taxon>
        <taxon>Pterygota</taxon>
        <taxon>Neoptera</taxon>
        <taxon>Endopterygota</taxon>
        <taxon>Lepidoptera</taxon>
        <taxon>Glossata</taxon>
        <taxon>Ditrysia</taxon>
        <taxon>Bombycoidea</taxon>
        <taxon>Lasiocampidae</taxon>
        <taxon>Dendrolimus</taxon>
    </lineage>
</organism>
<keyword evidence="2" id="KW-1185">Reference proteome</keyword>
<sequence>MTDINSLPLEALVEILIKIDGKTLGACRRVCKKWKEVIDDSDYIWKKICLKEYEYQSKIAKTKSGCDLKWYNVYKNLQMWSEVTNFEVKVREFYNFSLNQNKYALSINCGVLPIKDTRGIVLYDMNILQYIPSAVPEINCFKISNNDFATVMLLKSGILVQRNVENPEIMTEAFFEADNFVLECEEIVFYHNRGVYKCNLHFTNLSSKLVHQCKYDIRDMQYDNGIIHIFTDSGKILNIYKNGTVFEKSLNCPQQWLAQIKHICSVNDRNFVCYSRNLFKIETDKYRHLYLDFPPITALFFYVDFVLFGTKAGEILLYRLSSQKRATRPVFEKLAELPEGKFAVQLDVCERKSGPVIVASTYDKIILLEIDFFPDEKDISKSFTTNKLRMFKRLVTLKDRLRLGVPSVKSIA</sequence>
<dbReference type="EMBL" id="CM034413">
    <property type="protein sequence ID" value="KAJ0170556.1"/>
    <property type="molecule type" value="Genomic_DNA"/>
</dbReference>
<name>A0ACC1CGD1_9NEOP</name>
<reference evidence="1 2" key="1">
    <citation type="journal article" date="2021" name="Front. Genet.">
        <title>Chromosome-Level Genome Assembly Reveals Significant Gene Expansion in the Toll and IMD Signaling Pathways of Dendrolimus kikuchii.</title>
        <authorList>
            <person name="Zhou J."/>
            <person name="Wu P."/>
            <person name="Xiong Z."/>
            <person name="Liu N."/>
            <person name="Zhao N."/>
            <person name="Ji M."/>
            <person name="Qiu Y."/>
            <person name="Yang B."/>
        </authorList>
    </citation>
    <scope>NUCLEOTIDE SEQUENCE [LARGE SCALE GENOMIC DNA]</scope>
    <source>
        <strain evidence="1">Ann1</strain>
    </source>
</reference>
<evidence type="ECO:0000313" key="1">
    <source>
        <dbReference type="EMBL" id="KAJ0170556.1"/>
    </source>
</evidence>